<keyword evidence="2" id="KW-0472">Membrane</keyword>
<protein>
    <submittedName>
        <fullName evidence="3">Uncharacterized protein</fullName>
    </submittedName>
</protein>
<dbReference type="Proteomes" id="UP001489004">
    <property type="component" value="Unassembled WGS sequence"/>
</dbReference>
<evidence type="ECO:0000256" key="1">
    <source>
        <dbReference type="SAM" id="MobiDB-lite"/>
    </source>
</evidence>
<keyword evidence="2" id="KW-1133">Transmembrane helix</keyword>
<name>A0AAW1P563_9CHLO</name>
<comment type="caution">
    <text evidence="3">The sequence shown here is derived from an EMBL/GenBank/DDBJ whole genome shotgun (WGS) entry which is preliminary data.</text>
</comment>
<feature type="transmembrane region" description="Helical" evidence="2">
    <location>
        <begin position="56"/>
        <end position="73"/>
    </location>
</feature>
<accession>A0AAW1P563</accession>
<feature type="transmembrane region" description="Helical" evidence="2">
    <location>
        <begin position="85"/>
        <end position="103"/>
    </location>
</feature>
<keyword evidence="2" id="KW-0812">Transmembrane</keyword>
<gene>
    <name evidence="3" type="ORF">WJX72_011314</name>
</gene>
<evidence type="ECO:0000313" key="3">
    <source>
        <dbReference type="EMBL" id="KAK9803309.1"/>
    </source>
</evidence>
<proteinExistence type="predicted"/>
<organism evidence="3 4">
    <name type="scientific">[Myrmecia] bisecta</name>
    <dbReference type="NCBI Taxonomy" id="41462"/>
    <lineage>
        <taxon>Eukaryota</taxon>
        <taxon>Viridiplantae</taxon>
        <taxon>Chlorophyta</taxon>
        <taxon>core chlorophytes</taxon>
        <taxon>Trebouxiophyceae</taxon>
        <taxon>Trebouxiales</taxon>
        <taxon>Trebouxiaceae</taxon>
        <taxon>Myrmecia</taxon>
    </lineage>
</organism>
<evidence type="ECO:0000256" key="2">
    <source>
        <dbReference type="SAM" id="Phobius"/>
    </source>
</evidence>
<dbReference type="EMBL" id="JALJOR010000022">
    <property type="protein sequence ID" value="KAK9803309.1"/>
    <property type="molecule type" value="Genomic_DNA"/>
</dbReference>
<keyword evidence="4" id="KW-1185">Reference proteome</keyword>
<sequence>MLSSGGGVRRGVAPGASLVRHAALRFCGRQSFSASAETPSAQVQQHQDNVEPYPNFLWPFGWGVYLPTFAYLFDVVPMEVMGLPWGAVTAGLGFSVTTFRIAYNDGAAWQRAKELLASIRRQEEASRREKEAAQQRELVQQQVTTLLQIRGGRSGASNASCQSLRAPPWTES</sequence>
<evidence type="ECO:0000313" key="4">
    <source>
        <dbReference type="Proteomes" id="UP001489004"/>
    </source>
</evidence>
<feature type="region of interest" description="Disordered" evidence="1">
    <location>
        <begin position="151"/>
        <end position="172"/>
    </location>
</feature>
<dbReference type="AlphaFoldDB" id="A0AAW1P563"/>
<reference evidence="3 4" key="1">
    <citation type="journal article" date="2024" name="Nat. Commun.">
        <title>Phylogenomics reveals the evolutionary origins of lichenization in chlorophyte algae.</title>
        <authorList>
            <person name="Puginier C."/>
            <person name="Libourel C."/>
            <person name="Otte J."/>
            <person name="Skaloud P."/>
            <person name="Haon M."/>
            <person name="Grisel S."/>
            <person name="Petersen M."/>
            <person name="Berrin J.G."/>
            <person name="Delaux P.M."/>
            <person name="Dal Grande F."/>
            <person name="Keller J."/>
        </authorList>
    </citation>
    <scope>NUCLEOTIDE SEQUENCE [LARGE SCALE GENOMIC DNA]</scope>
    <source>
        <strain evidence="3 4">SAG 2043</strain>
    </source>
</reference>